<dbReference type="InterPro" id="IPR006993">
    <property type="entry name" value="Glut_rich_SH3-bd"/>
</dbReference>
<evidence type="ECO:0000313" key="5">
    <source>
        <dbReference type="RefSeq" id="XP_035687018.1"/>
    </source>
</evidence>
<feature type="compositionally biased region" description="Acidic residues" evidence="2">
    <location>
        <begin position="136"/>
        <end position="152"/>
    </location>
</feature>
<feature type="region of interest" description="Disordered" evidence="2">
    <location>
        <begin position="127"/>
        <end position="186"/>
    </location>
</feature>
<dbReference type="Pfam" id="PF04908">
    <property type="entry name" value="SH3BGR"/>
    <property type="match status" value="1"/>
</dbReference>
<accession>A0A9J7LQW3</accession>
<keyword evidence="3" id="KW-0732">Signal</keyword>
<dbReference type="Proteomes" id="UP000001554">
    <property type="component" value="Chromosome 9"/>
</dbReference>
<gene>
    <name evidence="5" type="primary">LOC118423122</name>
</gene>
<evidence type="ECO:0000256" key="1">
    <source>
        <dbReference type="ARBA" id="ARBA00007764"/>
    </source>
</evidence>
<dbReference type="InterPro" id="IPR036249">
    <property type="entry name" value="Thioredoxin-like_sf"/>
</dbReference>
<protein>
    <submittedName>
        <fullName evidence="5">SH3 domain-binding glutamic acid-rich-like protein 2 isoform X1</fullName>
    </submittedName>
</protein>
<dbReference type="Gene3D" id="3.40.30.10">
    <property type="entry name" value="Glutaredoxin"/>
    <property type="match status" value="1"/>
</dbReference>
<dbReference type="InterPro" id="IPR051033">
    <property type="entry name" value="SH3BGR"/>
</dbReference>
<feature type="compositionally biased region" description="Acidic residues" evidence="2">
    <location>
        <begin position="160"/>
        <end position="186"/>
    </location>
</feature>
<evidence type="ECO:0000256" key="3">
    <source>
        <dbReference type="SAM" id="SignalP"/>
    </source>
</evidence>
<feature type="chain" id="PRO_5039953284" evidence="3">
    <location>
        <begin position="20"/>
        <end position="186"/>
    </location>
</feature>
<reference evidence="4" key="1">
    <citation type="journal article" date="2020" name="Nat. Ecol. Evol.">
        <title>Deeply conserved synteny resolves early events in vertebrate evolution.</title>
        <authorList>
            <person name="Simakov O."/>
            <person name="Marletaz F."/>
            <person name="Yue J.X."/>
            <person name="O'Connell B."/>
            <person name="Jenkins J."/>
            <person name="Brandt A."/>
            <person name="Calef R."/>
            <person name="Tung C.H."/>
            <person name="Huang T.K."/>
            <person name="Schmutz J."/>
            <person name="Satoh N."/>
            <person name="Yu J.K."/>
            <person name="Putnam N.H."/>
            <person name="Green R.E."/>
            <person name="Rokhsar D.S."/>
        </authorList>
    </citation>
    <scope>NUCLEOTIDE SEQUENCE [LARGE SCALE GENOMIC DNA]</scope>
    <source>
        <strain evidence="4">S238N-H82</strain>
    </source>
</reference>
<dbReference type="PROSITE" id="PS51354">
    <property type="entry name" value="GLUTAREDOXIN_2"/>
    <property type="match status" value="1"/>
</dbReference>
<dbReference type="PANTHER" id="PTHR12232">
    <property type="entry name" value="SH3 DOMAIN-BINDING GLUTAMIC ACID-RICH-LIKE PROTEIN"/>
    <property type="match status" value="1"/>
</dbReference>
<dbReference type="SUPFAM" id="SSF52833">
    <property type="entry name" value="Thioredoxin-like"/>
    <property type="match status" value="1"/>
</dbReference>
<organism evidence="4 5">
    <name type="scientific">Branchiostoma floridae</name>
    <name type="common">Florida lancelet</name>
    <name type="synonym">Amphioxus</name>
    <dbReference type="NCBI Taxonomy" id="7739"/>
    <lineage>
        <taxon>Eukaryota</taxon>
        <taxon>Metazoa</taxon>
        <taxon>Chordata</taxon>
        <taxon>Cephalochordata</taxon>
        <taxon>Leptocardii</taxon>
        <taxon>Amphioxiformes</taxon>
        <taxon>Branchiostomatidae</taxon>
        <taxon>Branchiostoma</taxon>
    </lineage>
</organism>
<comment type="similarity">
    <text evidence="1">Belongs to the SH3BGR family.</text>
</comment>
<evidence type="ECO:0000313" key="4">
    <source>
        <dbReference type="Proteomes" id="UP000001554"/>
    </source>
</evidence>
<feature type="signal peptide" evidence="3">
    <location>
        <begin position="1"/>
        <end position="19"/>
    </location>
</feature>
<name>A0A9J7LQW3_BRAFL</name>
<dbReference type="RefSeq" id="XP_035687018.1">
    <property type="nucleotide sequence ID" value="XM_035831125.1"/>
</dbReference>
<sequence length="186" mass="21462">MFWLLTSPLNLLSHVGITSVNIESPETILPFCPNAKTTVFTAQLRKHQQDVLDIIGGMKIEHEMIDVSIDDDARQFMWTNSKQPEKGKPLPPQIFNGEEYCGGWEEFEVAKENEQVYDFLKLDKPAGEKIKFRGEGEEEEEEEKKDEEEEEKAPENEAPAAEEEETKEEETKEEEEPTEEEPTEEE</sequence>
<proteinExistence type="inferred from homology"/>
<dbReference type="AlphaFoldDB" id="A0A9J7LQW3"/>
<reference evidence="5" key="2">
    <citation type="submission" date="2025-08" db="UniProtKB">
        <authorList>
            <consortium name="RefSeq"/>
        </authorList>
    </citation>
    <scope>IDENTIFICATION</scope>
    <source>
        <strain evidence="5">S238N-H82</strain>
        <tissue evidence="5">Testes</tissue>
    </source>
</reference>
<keyword evidence="4" id="KW-1185">Reference proteome</keyword>
<evidence type="ECO:0000256" key="2">
    <source>
        <dbReference type="SAM" id="MobiDB-lite"/>
    </source>
</evidence>
<dbReference type="KEGG" id="bfo:118423122"/>
<dbReference type="OrthoDB" id="9932926at2759"/>
<dbReference type="GeneID" id="118423122"/>
<dbReference type="PANTHER" id="PTHR12232:SF0">
    <property type="entry name" value="THIOREDOXIN DOMAIN-CONTAINING PROTEIN"/>
    <property type="match status" value="1"/>
</dbReference>
<dbReference type="GO" id="GO:0005737">
    <property type="term" value="C:cytoplasm"/>
    <property type="evidence" value="ECO:0000318"/>
    <property type="project" value="GO_Central"/>
</dbReference>